<dbReference type="GO" id="GO:0004252">
    <property type="term" value="F:serine-type endopeptidase activity"/>
    <property type="evidence" value="ECO:0007669"/>
    <property type="project" value="InterPro"/>
</dbReference>
<dbReference type="OrthoDB" id="308440at2759"/>
<organism evidence="10 11">
    <name type="scientific">Aphanomyces stellatus</name>
    <dbReference type="NCBI Taxonomy" id="120398"/>
    <lineage>
        <taxon>Eukaryota</taxon>
        <taxon>Sar</taxon>
        <taxon>Stramenopiles</taxon>
        <taxon>Oomycota</taxon>
        <taxon>Saprolegniomycetes</taxon>
        <taxon>Saprolegniales</taxon>
        <taxon>Verrucalvaceae</taxon>
        <taxon>Aphanomyces</taxon>
    </lineage>
</organism>
<dbReference type="InterPro" id="IPR052064">
    <property type="entry name" value="Mito_IMP1_subunit"/>
</dbReference>
<feature type="active site" evidence="7">
    <location>
        <position position="76"/>
    </location>
</feature>
<dbReference type="SUPFAM" id="SSF51306">
    <property type="entry name" value="LexA/Signal peptidase"/>
    <property type="match status" value="1"/>
</dbReference>
<dbReference type="GO" id="GO:0042720">
    <property type="term" value="C:mitochondrial inner membrane peptidase complex"/>
    <property type="evidence" value="ECO:0007669"/>
    <property type="project" value="TreeGrafter"/>
</dbReference>
<dbReference type="CDD" id="cd06530">
    <property type="entry name" value="S26_SPase_I"/>
    <property type="match status" value="1"/>
</dbReference>
<evidence type="ECO:0000256" key="1">
    <source>
        <dbReference type="ARBA" id="ARBA00004273"/>
    </source>
</evidence>
<dbReference type="PANTHER" id="PTHR12383:SF16">
    <property type="entry name" value="MITOCHONDRIAL INNER MEMBRANE PROTEASE SUBUNIT 1"/>
    <property type="match status" value="1"/>
</dbReference>
<evidence type="ECO:0000313" key="11">
    <source>
        <dbReference type="Proteomes" id="UP000332933"/>
    </source>
</evidence>
<reference evidence="9" key="2">
    <citation type="submission" date="2019-06" db="EMBL/GenBank/DDBJ databases">
        <title>Genomics analysis of Aphanomyces spp. identifies a new class of oomycete effector associated with host adaptation.</title>
        <authorList>
            <person name="Gaulin E."/>
        </authorList>
    </citation>
    <scope>NUCLEOTIDE SEQUENCE</scope>
    <source>
        <strain evidence="9">CBS 578.67</strain>
    </source>
</reference>
<keyword evidence="3" id="KW-0378">Hydrolase</keyword>
<accession>A0A485K609</accession>
<feature type="active site" evidence="7">
    <location>
        <position position="33"/>
    </location>
</feature>
<evidence type="ECO:0000259" key="8">
    <source>
        <dbReference type="Pfam" id="PF10502"/>
    </source>
</evidence>
<feature type="domain" description="Peptidase S26" evidence="8">
    <location>
        <begin position="100"/>
        <end position="140"/>
    </location>
</feature>
<dbReference type="PANTHER" id="PTHR12383">
    <property type="entry name" value="PROTEASE FAMILY S26 MITOCHONDRIAL INNER MEMBRANE PROTEASE-RELATED"/>
    <property type="match status" value="1"/>
</dbReference>
<gene>
    <name evidence="10" type="primary">Aste57867_1585</name>
    <name evidence="9" type="ORF">As57867_001584</name>
    <name evidence="10" type="ORF">ASTE57867_1585</name>
</gene>
<dbReference type="AlphaFoldDB" id="A0A485K609"/>
<dbReference type="Gene3D" id="2.10.109.10">
    <property type="entry name" value="Umud Fragment, subunit A"/>
    <property type="match status" value="1"/>
</dbReference>
<comment type="subcellular location">
    <subcellularLocation>
        <location evidence="1">Mitochondrion inner membrane</location>
    </subcellularLocation>
</comment>
<dbReference type="GO" id="GO:0006465">
    <property type="term" value="P:signal peptide processing"/>
    <property type="evidence" value="ECO:0007669"/>
    <property type="project" value="InterPro"/>
</dbReference>
<proteinExistence type="inferred from homology"/>
<evidence type="ECO:0000256" key="7">
    <source>
        <dbReference type="PIRSR" id="PIRSR600223-1"/>
    </source>
</evidence>
<dbReference type="EMBL" id="VJMH01000135">
    <property type="protein sequence ID" value="KAF0718615.1"/>
    <property type="molecule type" value="Genomic_DNA"/>
</dbReference>
<dbReference type="GO" id="GO:0006627">
    <property type="term" value="P:protein processing involved in protein targeting to mitochondrion"/>
    <property type="evidence" value="ECO:0007669"/>
    <property type="project" value="TreeGrafter"/>
</dbReference>
<dbReference type="InterPro" id="IPR036286">
    <property type="entry name" value="LexA/Signal_pep-like_sf"/>
</dbReference>
<dbReference type="InterPro" id="IPR019533">
    <property type="entry name" value="Peptidase_S26"/>
</dbReference>
<reference evidence="10 11" key="1">
    <citation type="submission" date="2019-03" db="EMBL/GenBank/DDBJ databases">
        <authorList>
            <person name="Gaulin E."/>
            <person name="Dumas B."/>
        </authorList>
    </citation>
    <scope>NUCLEOTIDE SEQUENCE [LARGE SCALE GENOMIC DNA]</scope>
    <source>
        <strain evidence="10">CBS 568.67</strain>
    </source>
</reference>
<evidence type="ECO:0000313" key="9">
    <source>
        <dbReference type="EMBL" id="KAF0718615.1"/>
    </source>
</evidence>
<evidence type="ECO:0000256" key="4">
    <source>
        <dbReference type="ARBA" id="ARBA00023128"/>
    </source>
</evidence>
<dbReference type="Proteomes" id="UP000332933">
    <property type="component" value="Unassembled WGS sequence"/>
</dbReference>
<evidence type="ECO:0000256" key="6">
    <source>
        <dbReference type="ARBA" id="ARBA00038445"/>
    </source>
</evidence>
<dbReference type="InterPro" id="IPR000223">
    <property type="entry name" value="Pept_S26A_signal_pept_1"/>
</dbReference>
<keyword evidence="11" id="KW-1185">Reference proteome</keyword>
<comment type="similarity">
    <text evidence="6">Belongs to the peptidase S26 family. IMP1 subfamily.</text>
</comment>
<dbReference type="EMBL" id="CAADRA010000135">
    <property type="protein sequence ID" value="VFT78798.1"/>
    <property type="molecule type" value="Genomic_DNA"/>
</dbReference>
<name>A0A485K609_9STRA</name>
<evidence type="ECO:0000256" key="2">
    <source>
        <dbReference type="ARBA" id="ARBA00022792"/>
    </source>
</evidence>
<dbReference type="PRINTS" id="PR00727">
    <property type="entry name" value="LEADERPTASE"/>
</dbReference>
<evidence type="ECO:0000313" key="10">
    <source>
        <dbReference type="EMBL" id="VFT78798.1"/>
    </source>
</evidence>
<keyword evidence="4" id="KW-0496">Mitochondrion</keyword>
<feature type="domain" description="Peptidase S26" evidence="8">
    <location>
        <begin position="17"/>
        <end position="88"/>
    </location>
</feature>
<evidence type="ECO:0000256" key="5">
    <source>
        <dbReference type="ARBA" id="ARBA00023136"/>
    </source>
</evidence>
<protein>
    <submittedName>
        <fullName evidence="10">Aste57867_1585 protein</fullName>
    </submittedName>
</protein>
<evidence type="ECO:0000256" key="3">
    <source>
        <dbReference type="ARBA" id="ARBA00022801"/>
    </source>
</evidence>
<keyword evidence="5" id="KW-0472">Membrane</keyword>
<dbReference type="Pfam" id="PF10502">
    <property type="entry name" value="Peptidase_S26"/>
    <property type="match status" value="2"/>
</dbReference>
<sequence length="149" mass="16382">MVHKWAINGLRIGAGAYCVKLYLLDILLGMGPSMNPTLPDGVIILVDKLSLRWRPLAVGDVVVGASPVNAQGSMCKRIIAMEGQYVKRRPRFETDADEIVEVPKGHVWVEGDNPTASIDSRHYGPIPQALIWGRVTYKVWPLAEIAPVV</sequence>
<keyword evidence="2" id="KW-0999">Mitochondrion inner membrane</keyword>